<reference evidence="2 3" key="1">
    <citation type="submission" date="2024-01" db="EMBL/GenBank/DDBJ databases">
        <title>Genome assemblies of Stephania.</title>
        <authorList>
            <person name="Yang L."/>
        </authorList>
    </citation>
    <scope>NUCLEOTIDE SEQUENCE [LARGE SCALE GENOMIC DNA]</scope>
    <source>
        <strain evidence="2">QJT</strain>
        <tissue evidence="2">Leaf</tissue>
    </source>
</reference>
<organism evidence="2 3">
    <name type="scientific">Stephania japonica</name>
    <dbReference type="NCBI Taxonomy" id="461633"/>
    <lineage>
        <taxon>Eukaryota</taxon>
        <taxon>Viridiplantae</taxon>
        <taxon>Streptophyta</taxon>
        <taxon>Embryophyta</taxon>
        <taxon>Tracheophyta</taxon>
        <taxon>Spermatophyta</taxon>
        <taxon>Magnoliopsida</taxon>
        <taxon>Ranunculales</taxon>
        <taxon>Menispermaceae</taxon>
        <taxon>Menispermoideae</taxon>
        <taxon>Cissampelideae</taxon>
        <taxon>Stephania</taxon>
    </lineage>
</organism>
<proteinExistence type="predicted"/>
<keyword evidence="1" id="KW-0732">Signal</keyword>
<keyword evidence="3" id="KW-1185">Reference proteome</keyword>
<sequence>MAGMHSLNAVFLILDAALNRLVKNASSENNPRLLGLKVNEDAKPMIKAQLP</sequence>
<dbReference type="Proteomes" id="UP001417504">
    <property type="component" value="Unassembled WGS sequence"/>
</dbReference>
<name>A0AAP0JM47_9MAGN</name>
<evidence type="ECO:0000256" key="1">
    <source>
        <dbReference type="SAM" id="SignalP"/>
    </source>
</evidence>
<gene>
    <name evidence="2" type="ORF">Sjap_007190</name>
</gene>
<feature type="chain" id="PRO_5042922700" evidence="1">
    <location>
        <begin position="28"/>
        <end position="51"/>
    </location>
</feature>
<evidence type="ECO:0000313" key="2">
    <source>
        <dbReference type="EMBL" id="KAK9136596.1"/>
    </source>
</evidence>
<protein>
    <submittedName>
        <fullName evidence="2">Uncharacterized protein</fullName>
    </submittedName>
</protein>
<accession>A0AAP0JM47</accession>
<evidence type="ECO:0000313" key="3">
    <source>
        <dbReference type="Proteomes" id="UP001417504"/>
    </source>
</evidence>
<comment type="caution">
    <text evidence="2">The sequence shown here is derived from an EMBL/GenBank/DDBJ whole genome shotgun (WGS) entry which is preliminary data.</text>
</comment>
<feature type="signal peptide" evidence="1">
    <location>
        <begin position="1"/>
        <end position="27"/>
    </location>
</feature>
<dbReference type="AlphaFoldDB" id="A0AAP0JM47"/>
<dbReference type="EMBL" id="JBBNAE010000003">
    <property type="protein sequence ID" value="KAK9136596.1"/>
    <property type="molecule type" value="Genomic_DNA"/>
</dbReference>